<dbReference type="InterPro" id="IPR001930">
    <property type="entry name" value="Peptidase_M1"/>
</dbReference>
<evidence type="ECO:0000259" key="15">
    <source>
        <dbReference type="Pfam" id="PF11838"/>
    </source>
</evidence>
<dbReference type="GO" id="GO:0016020">
    <property type="term" value="C:membrane"/>
    <property type="evidence" value="ECO:0007669"/>
    <property type="project" value="TreeGrafter"/>
</dbReference>
<name>A0A1H5CF46_9MICO</name>
<keyword evidence="18" id="KW-1185">Reference proteome</keyword>
<evidence type="ECO:0000259" key="14">
    <source>
        <dbReference type="Pfam" id="PF01433"/>
    </source>
</evidence>
<dbReference type="InterPro" id="IPR042097">
    <property type="entry name" value="Aminopeptidase_N-like_N_sf"/>
</dbReference>
<dbReference type="InterPro" id="IPR014782">
    <property type="entry name" value="Peptidase_M1_dom"/>
</dbReference>
<comment type="similarity">
    <text evidence="3">Belongs to the peptidase M1 family.</text>
</comment>
<evidence type="ECO:0000256" key="5">
    <source>
        <dbReference type="ARBA" id="ARBA00015611"/>
    </source>
</evidence>
<dbReference type="SUPFAM" id="SSF55486">
    <property type="entry name" value="Metalloproteases ('zincins'), catalytic domain"/>
    <property type="match status" value="1"/>
</dbReference>
<sequence>MLTTMPGTNLTRDEAATRAALLSVDSYAIDLDLTGSDTHFASTTVIRFSCSQPGAATFADLVGAEVHEITLNGTALDPAEVYADSRILLRDLAAQNELRVMATLPYSRTGEGLHRFVDPADGRVYTYTQFEVPDARRVYTTFEQPDLKSVFTFTVTAPDQWRVISNAATPEPAPAAEGTATWSFPTTERMSTYITALVAGEYHEVLDSYQGANGAIALGHYCRQSLAEHLDVETLLHVTKQGFAFFEETFGVPYAFGKYDQLYVPEYNMGAMENAGAVTFRDEYLPRSRQTHSFYQQRANTILHEMAHMWFGDLVTMKWWDDLWLNESFAEWASHHAMASATEYTEVWTAFTNARKNWAYRQDQLPSTHPIAADNHDLEAVEVNFDGITYAKGASTLKQLVAWVGLEEFLAGLRAYFTEHAFGNTEFADLLRALEASSGRELAGWADEWLKTSGVNVLSPEFTISDGGAYETFAVHQGAASEFPTLRRHRIGIGLYDLTGGALTLRERVEVDVRGELTVIEELVGEAQPDLLLLNDGDLTYAKIRLDERSLATAVAHIQDSPDSLTRALLWGAAWDMTRDAQMPVATFVDLVLAGIGTETDLTAVGRLPASVRAAIELYTEPARRDGLRETWESGLRDLLTGAEPGSDHQLAFARALAGAAQTPASLDLISALLDGSTALDGLTVDTDLRWALLTALTRTGRAGEEQIAAELERDNTISGQERAGMARAVRPDAAAKAQAWRDAVERDDVANETQRQTALGFATLGQADLLAPYLEKYLTMAESIWEDKGVQRASTALTYMFPLPLASAEAVDRVTQWLATSSANPAAKRYVREGLDDMQRALTAQERSRRS</sequence>
<evidence type="ECO:0000256" key="12">
    <source>
        <dbReference type="ARBA" id="ARBA00029811"/>
    </source>
</evidence>
<proteinExistence type="inferred from homology"/>
<dbReference type="Pfam" id="PF01433">
    <property type="entry name" value="Peptidase_M1"/>
    <property type="match status" value="1"/>
</dbReference>
<dbReference type="GO" id="GO:0008270">
    <property type="term" value="F:zinc ion binding"/>
    <property type="evidence" value="ECO:0007669"/>
    <property type="project" value="InterPro"/>
</dbReference>
<evidence type="ECO:0000313" key="18">
    <source>
        <dbReference type="Proteomes" id="UP000199220"/>
    </source>
</evidence>
<feature type="domain" description="ERAP1-like C-terminal" evidence="15">
    <location>
        <begin position="532"/>
        <end position="841"/>
    </location>
</feature>
<dbReference type="EC" id="3.4.11.2" evidence="4"/>
<evidence type="ECO:0000256" key="4">
    <source>
        <dbReference type="ARBA" id="ARBA00012564"/>
    </source>
</evidence>
<dbReference type="PANTHER" id="PTHR11533:SF174">
    <property type="entry name" value="PUROMYCIN-SENSITIVE AMINOPEPTIDASE-RELATED"/>
    <property type="match status" value="1"/>
</dbReference>
<dbReference type="Proteomes" id="UP000199220">
    <property type="component" value="Unassembled WGS sequence"/>
</dbReference>
<dbReference type="GO" id="GO:0005737">
    <property type="term" value="C:cytoplasm"/>
    <property type="evidence" value="ECO:0007669"/>
    <property type="project" value="TreeGrafter"/>
</dbReference>
<keyword evidence="6 17" id="KW-0031">Aminopeptidase</keyword>
<dbReference type="GO" id="GO:0016285">
    <property type="term" value="F:alanyl aminopeptidase activity"/>
    <property type="evidence" value="ECO:0007669"/>
    <property type="project" value="UniProtKB-EC"/>
</dbReference>
<dbReference type="Gene3D" id="2.60.40.1730">
    <property type="entry name" value="tricorn interacting facor f3 domain"/>
    <property type="match status" value="1"/>
</dbReference>
<comment type="catalytic activity">
    <reaction evidence="1">
        <text>Release of an N-terminal amino acid, Xaa-|-Yaa- from a peptide, amide or arylamide. Xaa is preferably Ala, but may be most amino acids including Pro (slow action). When a terminal hydrophobic residue is followed by a prolyl residue, the two may be released as an intact Xaa-Pro dipeptide.</text>
        <dbReference type="EC" id="3.4.11.2"/>
    </reaction>
</comment>
<dbReference type="SUPFAM" id="SSF63737">
    <property type="entry name" value="Leukotriene A4 hydrolase N-terminal domain"/>
    <property type="match status" value="1"/>
</dbReference>
<dbReference type="GO" id="GO:0043171">
    <property type="term" value="P:peptide catabolic process"/>
    <property type="evidence" value="ECO:0007669"/>
    <property type="project" value="TreeGrafter"/>
</dbReference>
<organism evidence="17 18">
    <name type="scientific">Ruania alba</name>
    <dbReference type="NCBI Taxonomy" id="648782"/>
    <lineage>
        <taxon>Bacteria</taxon>
        <taxon>Bacillati</taxon>
        <taxon>Actinomycetota</taxon>
        <taxon>Actinomycetes</taxon>
        <taxon>Micrococcales</taxon>
        <taxon>Ruaniaceae</taxon>
        <taxon>Ruania</taxon>
    </lineage>
</organism>
<reference evidence="18" key="1">
    <citation type="submission" date="2016-10" db="EMBL/GenBank/DDBJ databases">
        <authorList>
            <person name="Varghese N."/>
            <person name="Submissions S."/>
        </authorList>
    </citation>
    <scope>NUCLEOTIDE SEQUENCE [LARGE SCALE GENOMIC DNA]</scope>
    <source>
        <strain evidence="18">DSM 21368</strain>
    </source>
</reference>
<evidence type="ECO:0000256" key="9">
    <source>
        <dbReference type="ARBA" id="ARBA00022801"/>
    </source>
</evidence>
<dbReference type="Pfam" id="PF17900">
    <property type="entry name" value="Peptidase_M1_N"/>
    <property type="match status" value="1"/>
</dbReference>
<dbReference type="Gene3D" id="1.10.390.10">
    <property type="entry name" value="Neutral Protease Domain 2"/>
    <property type="match status" value="1"/>
</dbReference>
<dbReference type="FunFam" id="1.10.390.10:FF:000004">
    <property type="entry name" value="Aminopeptidase N"/>
    <property type="match status" value="1"/>
</dbReference>
<evidence type="ECO:0000256" key="13">
    <source>
        <dbReference type="ARBA" id="ARBA00031533"/>
    </source>
</evidence>
<evidence type="ECO:0000256" key="10">
    <source>
        <dbReference type="ARBA" id="ARBA00022833"/>
    </source>
</evidence>
<feature type="domain" description="Peptidase M1 membrane alanine aminopeptidase" evidence="14">
    <location>
        <begin position="236"/>
        <end position="449"/>
    </location>
</feature>
<keyword evidence="11" id="KW-0482">Metalloprotease</keyword>
<protein>
    <recommendedName>
        <fullName evidence="5">Aminopeptidase N</fullName>
        <ecNumber evidence="4">3.4.11.2</ecNumber>
    </recommendedName>
    <alternativeName>
        <fullName evidence="12">Alanine aminopeptidase</fullName>
    </alternativeName>
    <alternativeName>
        <fullName evidence="13">Lysyl aminopeptidase</fullName>
    </alternativeName>
</protein>
<evidence type="ECO:0000256" key="3">
    <source>
        <dbReference type="ARBA" id="ARBA00010136"/>
    </source>
</evidence>
<dbReference type="NCBIfam" id="TIGR02412">
    <property type="entry name" value="pepN_strep_liv"/>
    <property type="match status" value="1"/>
</dbReference>
<evidence type="ECO:0000256" key="1">
    <source>
        <dbReference type="ARBA" id="ARBA00000098"/>
    </source>
</evidence>
<evidence type="ECO:0000256" key="8">
    <source>
        <dbReference type="ARBA" id="ARBA00022723"/>
    </source>
</evidence>
<dbReference type="AlphaFoldDB" id="A0A1H5CF46"/>
<keyword evidence="8" id="KW-0479">Metal-binding</keyword>
<dbReference type="InterPro" id="IPR045357">
    <property type="entry name" value="Aminopeptidase_N-like_N"/>
</dbReference>
<dbReference type="GO" id="GO:0006508">
    <property type="term" value="P:proteolysis"/>
    <property type="evidence" value="ECO:0007669"/>
    <property type="project" value="UniProtKB-KW"/>
</dbReference>
<dbReference type="FunFam" id="2.60.40.1730:FF:000010">
    <property type="entry name" value="Putative aminopeptidase N"/>
    <property type="match status" value="1"/>
</dbReference>
<dbReference type="Pfam" id="PF11838">
    <property type="entry name" value="ERAP1_C"/>
    <property type="match status" value="1"/>
</dbReference>
<dbReference type="PANTHER" id="PTHR11533">
    <property type="entry name" value="PROTEASE M1 ZINC METALLOPROTEASE"/>
    <property type="match status" value="1"/>
</dbReference>
<keyword evidence="10" id="KW-0862">Zinc</keyword>
<dbReference type="GO" id="GO:0042277">
    <property type="term" value="F:peptide binding"/>
    <property type="evidence" value="ECO:0007669"/>
    <property type="project" value="TreeGrafter"/>
</dbReference>
<evidence type="ECO:0000256" key="2">
    <source>
        <dbReference type="ARBA" id="ARBA00001947"/>
    </source>
</evidence>
<evidence type="ECO:0000256" key="7">
    <source>
        <dbReference type="ARBA" id="ARBA00022670"/>
    </source>
</evidence>
<accession>A0A1H5CF46</accession>
<evidence type="ECO:0000256" key="11">
    <source>
        <dbReference type="ARBA" id="ARBA00023049"/>
    </source>
</evidence>
<dbReference type="InterPro" id="IPR012778">
    <property type="entry name" value="Pept_M1_aminopeptidase"/>
</dbReference>
<dbReference type="CDD" id="cd09602">
    <property type="entry name" value="M1_APN"/>
    <property type="match status" value="1"/>
</dbReference>
<feature type="domain" description="Aminopeptidase N-like N-terminal" evidence="16">
    <location>
        <begin position="95"/>
        <end position="194"/>
    </location>
</feature>
<evidence type="ECO:0000256" key="6">
    <source>
        <dbReference type="ARBA" id="ARBA00022438"/>
    </source>
</evidence>
<dbReference type="GO" id="GO:0005615">
    <property type="term" value="C:extracellular space"/>
    <property type="evidence" value="ECO:0007669"/>
    <property type="project" value="TreeGrafter"/>
</dbReference>
<dbReference type="PRINTS" id="PR00756">
    <property type="entry name" value="ALADIPTASE"/>
</dbReference>
<evidence type="ECO:0000259" key="16">
    <source>
        <dbReference type="Pfam" id="PF17900"/>
    </source>
</evidence>
<gene>
    <name evidence="17" type="ORF">SAMN04488554_0348</name>
</gene>
<keyword evidence="9" id="KW-0378">Hydrolase</keyword>
<dbReference type="InterPro" id="IPR024571">
    <property type="entry name" value="ERAP1-like_C_dom"/>
</dbReference>
<dbReference type="InterPro" id="IPR050344">
    <property type="entry name" value="Peptidase_M1_aminopeptidases"/>
</dbReference>
<keyword evidence="7" id="KW-0645">Protease</keyword>
<dbReference type="InterPro" id="IPR027268">
    <property type="entry name" value="Peptidase_M4/M1_CTD_sf"/>
</dbReference>
<dbReference type="GO" id="GO:0070006">
    <property type="term" value="F:metalloaminopeptidase activity"/>
    <property type="evidence" value="ECO:0007669"/>
    <property type="project" value="TreeGrafter"/>
</dbReference>
<evidence type="ECO:0000313" key="17">
    <source>
        <dbReference type="EMBL" id="SED65044.1"/>
    </source>
</evidence>
<dbReference type="EMBL" id="FNTX01000001">
    <property type="protein sequence ID" value="SED65044.1"/>
    <property type="molecule type" value="Genomic_DNA"/>
</dbReference>
<dbReference type="STRING" id="648782.SAMN04488554_0348"/>
<comment type="cofactor">
    <cofactor evidence="2">
        <name>Zn(2+)</name>
        <dbReference type="ChEBI" id="CHEBI:29105"/>
    </cofactor>
</comment>